<proteinExistence type="predicted"/>
<feature type="coiled-coil region" evidence="1">
    <location>
        <begin position="101"/>
        <end position="128"/>
    </location>
</feature>
<gene>
    <name evidence="2" type="ORF">BSTOLATCC_MIC7212</name>
</gene>
<dbReference type="AlphaFoldDB" id="A0AAU9IKI1"/>
<dbReference type="Proteomes" id="UP001162131">
    <property type="component" value="Unassembled WGS sequence"/>
</dbReference>
<sequence>MPLYQSISQPYQSINQHNSQSEINLLRRSFKIMHKIIFYHMFTFSQPSSKYPYLTMLESIEEMQRKIEYSIEEKLETFLGKRLLNIEKRLEENDKAINEKFAEVNFSISKLENEIKNLKIKFKDWRGREEVELKFESQINSFSSQINSTLKDLNKKIDDIAISQSFQEQNLPDLSRINQELVAKSSEILNRLNNSPEIELEFRKTCSLYENLSLHQSISQAYQEYKDSYSQITSLYLTSQCNEKNTYLTVYDTENERENVKILETPQSLNSGTCIAQLPNGELFCFGKREPTSGLALIVSKNCKIRNLPFGAYCYGSSAIYFNKGVYCFGGTNYNGNLPLSANLI</sequence>
<evidence type="ECO:0000256" key="1">
    <source>
        <dbReference type="SAM" id="Coils"/>
    </source>
</evidence>
<evidence type="ECO:0000313" key="3">
    <source>
        <dbReference type="Proteomes" id="UP001162131"/>
    </source>
</evidence>
<name>A0AAU9IKI1_9CILI</name>
<protein>
    <submittedName>
        <fullName evidence="2">Uncharacterized protein</fullName>
    </submittedName>
</protein>
<comment type="caution">
    <text evidence="2">The sequence shown here is derived from an EMBL/GenBank/DDBJ whole genome shotgun (WGS) entry which is preliminary data.</text>
</comment>
<organism evidence="2 3">
    <name type="scientific">Blepharisma stoltei</name>
    <dbReference type="NCBI Taxonomy" id="1481888"/>
    <lineage>
        <taxon>Eukaryota</taxon>
        <taxon>Sar</taxon>
        <taxon>Alveolata</taxon>
        <taxon>Ciliophora</taxon>
        <taxon>Postciliodesmatophora</taxon>
        <taxon>Heterotrichea</taxon>
        <taxon>Heterotrichida</taxon>
        <taxon>Blepharismidae</taxon>
        <taxon>Blepharisma</taxon>
    </lineage>
</organism>
<keyword evidence="3" id="KW-1185">Reference proteome</keyword>
<dbReference type="EMBL" id="CAJZBQ010000008">
    <property type="protein sequence ID" value="CAG9312688.1"/>
    <property type="molecule type" value="Genomic_DNA"/>
</dbReference>
<accession>A0AAU9IKI1</accession>
<reference evidence="2" key="1">
    <citation type="submission" date="2021-09" db="EMBL/GenBank/DDBJ databases">
        <authorList>
            <consortium name="AG Swart"/>
            <person name="Singh M."/>
            <person name="Singh A."/>
            <person name="Seah K."/>
            <person name="Emmerich C."/>
        </authorList>
    </citation>
    <scope>NUCLEOTIDE SEQUENCE</scope>
    <source>
        <strain evidence="2">ATCC30299</strain>
    </source>
</reference>
<keyword evidence="1" id="KW-0175">Coiled coil</keyword>
<evidence type="ECO:0000313" key="2">
    <source>
        <dbReference type="EMBL" id="CAG9312688.1"/>
    </source>
</evidence>